<keyword evidence="3" id="KW-1185">Reference proteome</keyword>
<feature type="compositionally biased region" description="Low complexity" evidence="1">
    <location>
        <begin position="47"/>
        <end position="65"/>
    </location>
</feature>
<evidence type="ECO:0000313" key="3">
    <source>
        <dbReference type="Proteomes" id="UP000027456"/>
    </source>
</evidence>
<reference evidence="2 3" key="1">
    <citation type="submission" date="2013-12" db="EMBL/GenBank/DDBJ databases">
        <authorList>
            <person name="Cubeta M."/>
            <person name="Pakala S."/>
            <person name="Fedorova N."/>
            <person name="Thomas E."/>
            <person name="Dean R."/>
            <person name="Jabaji S."/>
            <person name="Neate S."/>
            <person name="Toda T."/>
            <person name="Tavantzis S."/>
            <person name="Vilgalys R."/>
            <person name="Bharathan N."/>
            <person name="Pakala S."/>
            <person name="Losada L.S."/>
            <person name="Zafar N."/>
            <person name="Nierman W."/>
        </authorList>
    </citation>
    <scope>NUCLEOTIDE SEQUENCE [LARGE SCALE GENOMIC DNA]</scope>
    <source>
        <strain evidence="2 3">123E</strain>
    </source>
</reference>
<evidence type="ECO:0000256" key="1">
    <source>
        <dbReference type="SAM" id="MobiDB-lite"/>
    </source>
</evidence>
<sequence>MGQRKRRMGGNESRTRPRKSTCQSTRSTYQPRTYASYAFRAPPTRIPSTPSNRSSFSSTRPTPHTKTTKTRDAPVSNERGRSLDPEPGAGWTRRVSGNDSWTERISRSGRIPSSDVWTRRVPSTTDGAWWVLSDVDRVIPTPGIQSRFGTNVSKPSSDVPTSHFARTGVPNVA</sequence>
<protein>
    <submittedName>
        <fullName evidence="2">Uncharacterized protein</fullName>
    </submittedName>
</protein>
<feature type="region of interest" description="Disordered" evidence="1">
    <location>
        <begin position="141"/>
        <end position="173"/>
    </location>
</feature>
<dbReference type="Proteomes" id="UP000027456">
    <property type="component" value="Unassembled WGS sequence"/>
</dbReference>
<dbReference type="AlphaFoldDB" id="A0A074SBR8"/>
<gene>
    <name evidence="2" type="ORF">V565_154990</name>
</gene>
<dbReference type="HOGENOM" id="CLU_1548483_0_0_1"/>
<proteinExistence type="predicted"/>
<accession>A0A074SBR8</accession>
<feature type="region of interest" description="Disordered" evidence="1">
    <location>
        <begin position="1"/>
        <end position="106"/>
    </location>
</feature>
<organism evidence="2 3">
    <name type="scientific">Rhizoctonia solani 123E</name>
    <dbReference type="NCBI Taxonomy" id="1423351"/>
    <lineage>
        <taxon>Eukaryota</taxon>
        <taxon>Fungi</taxon>
        <taxon>Dikarya</taxon>
        <taxon>Basidiomycota</taxon>
        <taxon>Agaricomycotina</taxon>
        <taxon>Agaricomycetes</taxon>
        <taxon>Cantharellales</taxon>
        <taxon>Ceratobasidiaceae</taxon>
        <taxon>Rhizoctonia</taxon>
    </lineage>
</organism>
<comment type="caution">
    <text evidence="2">The sequence shown here is derived from an EMBL/GenBank/DDBJ whole genome shotgun (WGS) entry which is preliminary data.</text>
</comment>
<evidence type="ECO:0000313" key="2">
    <source>
        <dbReference type="EMBL" id="KEP47462.1"/>
    </source>
</evidence>
<feature type="compositionally biased region" description="Polar residues" evidence="1">
    <location>
        <begin position="20"/>
        <end position="33"/>
    </location>
</feature>
<feature type="compositionally biased region" description="Polar residues" evidence="1">
    <location>
        <begin position="143"/>
        <end position="160"/>
    </location>
</feature>
<name>A0A074SBR8_9AGAM</name>
<dbReference type="EMBL" id="AZST01000736">
    <property type="protein sequence ID" value="KEP47462.1"/>
    <property type="molecule type" value="Genomic_DNA"/>
</dbReference>